<organism evidence="3">
    <name type="scientific">Chromera velia CCMP2878</name>
    <dbReference type="NCBI Taxonomy" id="1169474"/>
    <lineage>
        <taxon>Eukaryota</taxon>
        <taxon>Sar</taxon>
        <taxon>Alveolata</taxon>
        <taxon>Colpodellida</taxon>
        <taxon>Chromeraceae</taxon>
        <taxon>Chromera</taxon>
    </lineage>
</organism>
<reference evidence="3" key="1">
    <citation type="submission" date="2014-11" db="EMBL/GenBank/DDBJ databases">
        <authorList>
            <person name="Otto D Thomas"/>
            <person name="Naeem Raeece"/>
        </authorList>
    </citation>
    <scope>NUCLEOTIDE SEQUENCE</scope>
</reference>
<feature type="region of interest" description="Disordered" evidence="2">
    <location>
        <begin position="298"/>
        <end position="336"/>
    </location>
</feature>
<feature type="coiled-coil region" evidence="1">
    <location>
        <begin position="72"/>
        <end position="120"/>
    </location>
</feature>
<protein>
    <submittedName>
        <fullName evidence="3">Uncharacterized protein</fullName>
    </submittedName>
</protein>
<accession>A0A0G4FR33</accession>
<proteinExistence type="predicted"/>
<dbReference type="AlphaFoldDB" id="A0A0G4FR33"/>
<evidence type="ECO:0000313" key="3">
    <source>
        <dbReference type="EMBL" id="CEM16686.1"/>
    </source>
</evidence>
<name>A0A0G4FR33_9ALVE</name>
<sequence length="466" mass="50984">MLKSIEEDLKKFGDQLDAALSGEIVRSQQSLDSIQNAREVLADILRNKLDMNAMNKSMGTVKKVESEARSGLRDVQEKLRTVSDEIIRLQALTNQLAESCQSLTQSNEELKTKNAALEAEIEPLRAFQQNATMTQTAAGGGGGFQSMGIQASGTNTFGFPQTNTNLPPDVEKLQTEIKRIRQEKCQAEASDALTQQRMREILNLSERKTKEITKWQSRCQALQNHVVSLRGEIEDLKKVQETAQIAKERAEATTQIFEHKMQEMNGQAARQLHKSQRALMIDPVMPRGLVYKMMQETRGPSSANRRAHFDSQPAEDTLFEGEGAEGSPRMGNKAGQGPLAAVSKILMNQNQQDTAGAVRGTTTVFSHRSNATGFCSSGASSVAPLDPLDSDRVLSKALTCLKEAERLTLSGNVPLPEKRVREGARGAQTLAAIEKSLEAVVGSGGLNVRSWHGESGRTTADGNWPR</sequence>
<gene>
    <name evidence="3" type="ORF">Cvel_445</name>
</gene>
<keyword evidence="1" id="KW-0175">Coiled coil</keyword>
<dbReference type="EMBL" id="CDMZ01000551">
    <property type="protein sequence ID" value="CEM16686.1"/>
    <property type="molecule type" value="Genomic_DNA"/>
</dbReference>
<evidence type="ECO:0000256" key="1">
    <source>
        <dbReference type="SAM" id="Coils"/>
    </source>
</evidence>
<feature type="coiled-coil region" evidence="1">
    <location>
        <begin position="219"/>
        <end position="253"/>
    </location>
</feature>
<evidence type="ECO:0000256" key="2">
    <source>
        <dbReference type="SAM" id="MobiDB-lite"/>
    </source>
</evidence>
<dbReference type="VEuPathDB" id="CryptoDB:Cvel_445"/>